<protein>
    <submittedName>
        <fullName evidence="1">Uncharacterized protein</fullName>
    </submittedName>
</protein>
<proteinExistence type="predicted"/>
<organism evidence="1 2">
    <name type="scientific">Yersinia rohdei</name>
    <dbReference type="NCBI Taxonomy" id="29485"/>
    <lineage>
        <taxon>Bacteria</taxon>
        <taxon>Pseudomonadati</taxon>
        <taxon>Pseudomonadota</taxon>
        <taxon>Gammaproteobacteria</taxon>
        <taxon>Enterobacterales</taxon>
        <taxon>Yersiniaceae</taxon>
        <taxon>Yersinia</taxon>
    </lineage>
</organism>
<dbReference type="EMBL" id="CTKE01000004">
    <property type="protein sequence ID" value="CQI88569.1"/>
    <property type="molecule type" value="Genomic_DNA"/>
</dbReference>
<accession>A0A0U1HPV5</accession>
<sequence>MMKIRLKKKANHFTDWLFLYYNFINQRVIY</sequence>
<evidence type="ECO:0000313" key="1">
    <source>
        <dbReference type="EMBL" id="CQI88569.1"/>
    </source>
</evidence>
<dbReference type="AlphaFoldDB" id="A0A0U1HPV5"/>
<evidence type="ECO:0000313" key="2">
    <source>
        <dbReference type="Proteomes" id="UP000042054"/>
    </source>
</evidence>
<name>A0A0U1HPV5_YERRO</name>
<gene>
    <name evidence="1" type="ORF">ERS008555_00915</name>
</gene>
<reference evidence="1 2" key="1">
    <citation type="submission" date="2015-03" db="EMBL/GenBank/DDBJ databases">
        <authorList>
            <person name="Murphy D."/>
        </authorList>
    </citation>
    <scope>NUCLEOTIDE SEQUENCE [LARGE SCALE GENOMIC DNA]</scope>
    <source>
        <strain evidence="1 2">68/02</strain>
    </source>
</reference>
<dbReference type="Proteomes" id="UP000042054">
    <property type="component" value="Unassembled WGS sequence"/>
</dbReference>